<proteinExistence type="predicted"/>
<feature type="compositionally biased region" description="Gly residues" evidence="1">
    <location>
        <begin position="719"/>
        <end position="730"/>
    </location>
</feature>
<feature type="region of interest" description="Disordered" evidence="1">
    <location>
        <begin position="616"/>
        <end position="730"/>
    </location>
</feature>
<organism evidence="2 3">
    <name type="scientific">Microbotryum saponariae</name>
    <dbReference type="NCBI Taxonomy" id="289078"/>
    <lineage>
        <taxon>Eukaryota</taxon>
        <taxon>Fungi</taxon>
        <taxon>Dikarya</taxon>
        <taxon>Basidiomycota</taxon>
        <taxon>Pucciniomycotina</taxon>
        <taxon>Microbotryomycetes</taxon>
        <taxon>Microbotryales</taxon>
        <taxon>Microbotryaceae</taxon>
        <taxon>Microbotryum</taxon>
    </lineage>
</organism>
<gene>
    <name evidence="2" type="ORF">BZ3500_MVSOF-1268-A1-R1_CHR2-3G05392</name>
</gene>
<sequence>MNNSPSGSTDDLFSLALNSNTAFSFGAATAGDAPLSVQQHIDRVSGLVPDSSQAHSRPPFLGAQPPAQPQPQPQAPLTPAQQLEMMNMMVTLQTMMPAIQSMQTMFSFGSQPASSDTTPRLYPSMLSAASAPPAPPSMKEQEEQAAAIAAQLEARRADLRSIGQRAIAFGRTEARAAAEKRGPAAYLEMLNTEGLSQEELDWIRKHVSYSSSRAPTTRDPAPAAPLQDLTEFRPSTSSHATTSRSSLLHANDRNGAGHLTPAARSARGRLSGAQTSLRKSASHASSPESTQSMPTRKGKGVAHDPDTLVFGPNTLAGHVKAANSFIVLPILLDNPGYKFTHIGRKSTVLSQSQLKLEFSVVRTACLQFDLAFTLPPLPLSASSQDVDDAINKKVRRVMGNQHPNYLKRRVRGRRSGDIDGEFCVASYKRTHPKRPTAQQLATQFAGRPGGCLVLMPSHRDRDLMSDAKVLEFCKVLHSAELLARPFKKRSGVSIVERNGFFIRDIYRGDPEGDDIHDIPSFAKENRPARLRGLFFNRTVTNYVDSAAEDWRELARIYAIIETDDDEAYRAFSADDRGIGASDSDPQPEDPNVSFMQNRTANQEYLLQRWQRMRDEKIAQRKAEQDSGDDEDDDVTAAPLSKRAKCSEVRSKKKKKPKTGERAQASIGVGASAGDDDDEASMVDSASSTLSSGAERRRVQDFVAGKQRMQDMMRSSGSGSEEGSGGAKAGD</sequence>
<reference evidence="3" key="1">
    <citation type="submission" date="2016-10" db="EMBL/GenBank/DDBJ databases">
        <authorList>
            <person name="Jeantristanb JTB J.-T."/>
            <person name="Ricardo R."/>
        </authorList>
    </citation>
    <scope>NUCLEOTIDE SEQUENCE [LARGE SCALE GENOMIC DNA]</scope>
</reference>
<name>A0A2X0M8C1_9BASI</name>
<accession>A0A2X0M8C1</accession>
<protein>
    <submittedName>
        <fullName evidence="2">BZ3500_MvSof-1268-A1-R1_Chr2-3g05392 protein</fullName>
    </submittedName>
</protein>
<feature type="compositionally biased region" description="Low complexity" evidence="1">
    <location>
        <begin position="213"/>
        <end position="225"/>
    </location>
</feature>
<dbReference type="Proteomes" id="UP000249723">
    <property type="component" value="Unassembled WGS sequence"/>
</dbReference>
<evidence type="ECO:0000313" key="3">
    <source>
        <dbReference type="Proteomes" id="UP000249723"/>
    </source>
</evidence>
<evidence type="ECO:0000313" key="2">
    <source>
        <dbReference type="EMBL" id="SCZ87924.1"/>
    </source>
</evidence>
<feature type="compositionally biased region" description="Low complexity" evidence="1">
    <location>
        <begin position="235"/>
        <end position="246"/>
    </location>
</feature>
<feature type="compositionally biased region" description="Acidic residues" evidence="1">
    <location>
        <begin position="625"/>
        <end position="634"/>
    </location>
</feature>
<feature type="compositionally biased region" description="Pro residues" evidence="1">
    <location>
        <begin position="66"/>
        <end position="76"/>
    </location>
</feature>
<dbReference type="EMBL" id="FMWP01000011">
    <property type="protein sequence ID" value="SCZ87924.1"/>
    <property type="molecule type" value="Genomic_DNA"/>
</dbReference>
<feature type="compositionally biased region" description="Polar residues" evidence="1">
    <location>
        <begin position="274"/>
        <end position="294"/>
    </location>
</feature>
<feature type="region of interest" description="Disordered" evidence="1">
    <location>
        <begin position="575"/>
        <end position="598"/>
    </location>
</feature>
<keyword evidence="3" id="KW-1185">Reference proteome</keyword>
<dbReference type="AlphaFoldDB" id="A0A2X0M8C1"/>
<feature type="region of interest" description="Disordered" evidence="1">
    <location>
        <begin position="210"/>
        <end position="304"/>
    </location>
</feature>
<feature type="region of interest" description="Disordered" evidence="1">
    <location>
        <begin position="48"/>
        <end position="76"/>
    </location>
</feature>
<feature type="compositionally biased region" description="Low complexity" evidence="1">
    <location>
        <begin position="262"/>
        <end position="273"/>
    </location>
</feature>
<evidence type="ECO:0000256" key="1">
    <source>
        <dbReference type="SAM" id="MobiDB-lite"/>
    </source>
</evidence>